<accession>A0A915A3Y4</accession>
<dbReference type="WBParaSite" id="PgE521_g001_t01">
    <property type="protein sequence ID" value="PgE521_g001_t01"/>
    <property type="gene ID" value="PgE521_g001"/>
</dbReference>
<organism evidence="1 2">
    <name type="scientific">Parascaris univalens</name>
    <name type="common">Nematode worm</name>
    <dbReference type="NCBI Taxonomy" id="6257"/>
    <lineage>
        <taxon>Eukaryota</taxon>
        <taxon>Metazoa</taxon>
        <taxon>Ecdysozoa</taxon>
        <taxon>Nematoda</taxon>
        <taxon>Chromadorea</taxon>
        <taxon>Rhabditida</taxon>
        <taxon>Spirurina</taxon>
        <taxon>Ascaridomorpha</taxon>
        <taxon>Ascaridoidea</taxon>
        <taxon>Ascarididae</taxon>
        <taxon>Parascaris</taxon>
    </lineage>
</organism>
<dbReference type="Gene3D" id="3.40.718.10">
    <property type="entry name" value="Isopropylmalate Dehydrogenase"/>
    <property type="match status" value="1"/>
</dbReference>
<name>A0A915A3Y4_PARUN</name>
<dbReference type="AlphaFoldDB" id="A0A915A3Y4"/>
<protein>
    <submittedName>
        <fullName evidence="2">Uncharacterized protein</fullName>
    </submittedName>
</protein>
<reference evidence="2" key="1">
    <citation type="submission" date="2022-11" db="UniProtKB">
        <authorList>
            <consortium name="WormBaseParasite"/>
        </authorList>
    </citation>
    <scope>IDENTIFICATION</scope>
</reference>
<evidence type="ECO:0000313" key="2">
    <source>
        <dbReference type="WBParaSite" id="PgE521_g001_t01"/>
    </source>
</evidence>
<keyword evidence="1" id="KW-1185">Reference proteome</keyword>
<proteinExistence type="predicted"/>
<dbReference type="SUPFAM" id="SSF53659">
    <property type="entry name" value="Isocitrate/Isopropylmalate dehydrogenase-like"/>
    <property type="match status" value="1"/>
</dbReference>
<sequence length="45" mass="5122">MIKHEVHHFKGPGISLSMYNTDSSIRDFAHASFEYALARGLPLYL</sequence>
<dbReference type="Proteomes" id="UP000887569">
    <property type="component" value="Unplaced"/>
</dbReference>
<evidence type="ECO:0000313" key="1">
    <source>
        <dbReference type="Proteomes" id="UP000887569"/>
    </source>
</evidence>